<organism evidence="3 4">
    <name type="scientific">Oedothorax gibbosus</name>
    <dbReference type="NCBI Taxonomy" id="931172"/>
    <lineage>
        <taxon>Eukaryota</taxon>
        <taxon>Metazoa</taxon>
        <taxon>Ecdysozoa</taxon>
        <taxon>Arthropoda</taxon>
        <taxon>Chelicerata</taxon>
        <taxon>Arachnida</taxon>
        <taxon>Araneae</taxon>
        <taxon>Araneomorphae</taxon>
        <taxon>Entelegynae</taxon>
        <taxon>Araneoidea</taxon>
        <taxon>Linyphiidae</taxon>
        <taxon>Erigoninae</taxon>
        <taxon>Oedothorax</taxon>
    </lineage>
</organism>
<comment type="subcellular location">
    <subcellularLocation>
        <location evidence="1">Mitochondrion inner membrane</location>
        <topology evidence="1">Peripheral membrane protein</topology>
        <orientation evidence="1">Intermembrane side</orientation>
    </subcellularLocation>
</comment>
<keyword evidence="1" id="KW-0143">Chaperone</keyword>
<dbReference type="SUPFAM" id="SSF144122">
    <property type="entry name" value="Tim10-like"/>
    <property type="match status" value="1"/>
</dbReference>
<proteinExistence type="inferred from homology"/>
<sequence>MCMIFDIKLFEQIYHETKPSDASIGRSGIRYEQQQQQLNLEQSIKHRPKRKLMMETSDNQSNDSELEKFLTVEKVKTQFHEQVHFITDICWDKCIDKPGSKLDGKNQACLVNCVERFIDSSLILTQRFAHMLQKQGNF</sequence>
<feature type="domain" description="Tim10-like" evidence="2">
    <location>
        <begin position="68"/>
        <end position="129"/>
    </location>
</feature>
<comment type="subunit">
    <text evidence="1">Heterohexamer.</text>
</comment>
<dbReference type="InterPro" id="IPR035427">
    <property type="entry name" value="Tim10-like_dom_sf"/>
</dbReference>
<reference evidence="3 4" key="1">
    <citation type="journal article" date="2022" name="Nat. Ecol. Evol.">
        <title>A masculinizing supergene underlies an exaggerated male reproductive morph in a spider.</title>
        <authorList>
            <person name="Hendrickx F."/>
            <person name="De Corte Z."/>
            <person name="Sonet G."/>
            <person name="Van Belleghem S.M."/>
            <person name="Kostlbacher S."/>
            <person name="Vangestel C."/>
        </authorList>
    </citation>
    <scope>NUCLEOTIDE SEQUENCE [LARGE SCALE GENOMIC DNA]</scope>
    <source>
        <strain evidence="3">W744_W776</strain>
    </source>
</reference>
<accession>A0AAV6ULV9</accession>
<keyword evidence="4" id="KW-1185">Reference proteome</keyword>
<keyword evidence="1" id="KW-1015">Disulfide bond</keyword>
<dbReference type="Pfam" id="PF02953">
    <property type="entry name" value="zf-Tim10_DDP"/>
    <property type="match status" value="1"/>
</dbReference>
<name>A0AAV6ULV9_9ARAC</name>
<dbReference type="Proteomes" id="UP000827092">
    <property type="component" value="Unassembled WGS sequence"/>
</dbReference>
<evidence type="ECO:0000313" key="3">
    <source>
        <dbReference type="EMBL" id="KAG8185392.1"/>
    </source>
</evidence>
<evidence type="ECO:0000256" key="1">
    <source>
        <dbReference type="RuleBase" id="RU367043"/>
    </source>
</evidence>
<dbReference type="GO" id="GO:0015031">
    <property type="term" value="P:protein transport"/>
    <property type="evidence" value="ECO:0007669"/>
    <property type="project" value="UniProtKB-KW"/>
</dbReference>
<protein>
    <recommendedName>
        <fullName evidence="1">Mitochondrial import inner membrane translocase subunit</fullName>
    </recommendedName>
</protein>
<keyword evidence="1" id="KW-0496">Mitochondrion</keyword>
<keyword evidence="1" id="KW-0813">Transport</keyword>
<dbReference type="AlphaFoldDB" id="A0AAV6ULV9"/>
<dbReference type="EMBL" id="JAFNEN010000336">
    <property type="protein sequence ID" value="KAG8185392.1"/>
    <property type="molecule type" value="Genomic_DNA"/>
</dbReference>
<comment type="caution">
    <text evidence="3">The sequence shown here is derived from an EMBL/GenBank/DDBJ whole genome shotgun (WGS) entry which is preliminary data.</text>
</comment>
<dbReference type="Gene3D" id="1.10.287.810">
    <property type="entry name" value="Mitochondrial import inner membrane translocase subunit tim13 like domains"/>
    <property type="match status" value="1"/>
</dbReference>
<comment type="similarity">
    <text evidence="1">Belongs to the small Tim family.</text>
</comment>
<comment type="domain">
    <text evidence="1">The twin CX3C motif contains 4 conserved Cys residues that form 2 disulfide bonds in the mitochondrial intermembrane space.</text>
</comment>
<comment type="function">
    <text evidence="1">Mitochondrial intermembrane chaperone that participates in the import and insertion of some multi-pass transmembrane proteins into the mitochondrial inner membrane. Also required for the transfer of beta-barrel precursors from the TOM complex to the sorting and assembly machinery (SAM complex) of the outer membrane. Acts as a chaperone-like protein that protects the hydrophobic precursors from aggregation and guide them through the mitochondrial intermembrane space.</text>
</comment>
<keyword evidence="1" id="KW-0653">Protein transport</keyword>
<dbReference type="InterPro" id="IPR004217">
    <property type="entry name" value="Tim10-like"/>
</dbReference>
<keyword evidence="1" id="KW-0999">Mitochondrion inner membrane</keyword>
<evidence type="ECO:0000313" key="4">
    <source>
        <dbReference type="Proteomes" id="UP000827092"/>
    </source>
</evidence>
<dbReference type="GO" id="GO:0005743">
    <property type="term" value="C:mitochondrial inner membrane"/>
    <property type="evidence" value="ECO:0007669"/>
    <property type="project" value="UniProtKB-SubCell"/>
</dbReference>
<evidence type="ECO:0000259" key="2">
    <source>
        <dbReference type="Pfam" id="PF02953"/>
    </source>
</evidence>
<keyword evidence="1" id="KW-0811">Translocation</keyword>
<keyword evidence="1" id="KW-0472">Membrane</keyword>
<gene>
    <name evidence="3" type="ORF">JTE90_018614</name>
</gene>